<protein>
    <submittedName>
        <fullName evidence="1">Uncharacterized protein</fullName>
    </submittedName>
</protein>
<sequence>MLVESKGEAVVKKVIDIAMNDDHPQQMVALKMCMERALPVSLFEKTSAQRSAVNITISGIGVQVGETIEAEDVEPKYE</sequence>
<proteinExistence type="predicted"/>
<gene>
    <name evidence="1" type="ORF">UFOVP420_32</name>
</gene>
<reference evidence="1" key="1">
    <citation type="submission" date="2020-04" db="EMBL/GenBank/DDBJ databases">
        <authorList>
            <person name="Chiriac C."/>
            <person name="Salcher M."/>
            <person name="Ghai R."/>
            <person name="Kavagutti S V."/>
        </authorList>
    </citation>
    <scope>NUCLEOTIDE SEQUENCE</scope>
</reference>
<organism evidence="1">
    <name type="scientific">uncultured Caudovirales phage</name>
    <dbReference type="NCBI Taxonomy" id="2100421"/>
    <lineage>
        <taxon>Viruses</taxon>
        <taxon>Duplodnaviria</taxon>
        <taxon>Heunggongvirae</taxon>
        <taxon>Uroviricota</taxon>
        <taxon>Caudoviricetes</taxon>
        <taxon>Peduoviridae</taxon>
        <taxon>Maltschvirus</taxon>
        <taxon>Maltschvirus maltsch</taxon>
    </lineage>
</organism>
<accession>A0A6J5M3U8</accession>
<evidence type="ECO:0000313" key="1">
    <source>
        <dbReference type="EMBL" id="CAB4141655.1"/>
    </source>
</evidence>
<name>A0A6J5M3U8_9CAUD</name>
<dbReference type="EMBL" id="LR796394">
    <property type="protein sequence ID" value="CAB4141655.1"/>
    <property type="molecule type" value="Genomic_DNA"/>
</dbReference>